<feature type="domain" description="TonB-dependent receptor-like beta-barrel" evidence="11">
    <location>
        <begin position="250"/>
        <end position="675"/>
    </location>
</feature>
<feature type="chain" id="PRO_5030514585" evidence="10">
    <location>
        <begin position="25"/>
        <end position="712"/>
    </location>
</feature>
<comment type="caution">
    <text evidence="13">The sequence shown here is derived from an EMBL/GenBank/DDBJ whole genome shotgun (WGS) entry which is preliminary data.</text>
</comment>
<evidence type="ECO:0000256" key="2">
    <source>
        <dbReference type="ARBA" id="ARBA00022448"/>
    </source>
</evidence>
<reference evidence="13 14" key="1">
    <citation type="submission" date="2017-10" db="EMBL/GenBank/DDBJ databases">
        <authorList>
            <person name="Regsiter A."/>
            <person name="William W."/>
        </authorList>
    </citation>
    <scope>NUCLEOTIDE SEQUENCE [LARGE SCALE GENOMIC DNA]</scope>
    <source>
        <strain evidence="13 14">CFBP6991</strain>
    </source>
</reference>
<comment type="subcellular location">
    <subcellularLocation>
        <location evidence="1 8">Cell outer membrane</location>
        <topology evidence="1 8">Multi-pass membrane protein</topology>
    </subcellularLocation>
</comment>
<dbReference type="Pfam" id="PF07715">
    <property type="entry name" value="Plug"/>
    <property type="match status" value="1"/>
</dbReference>
<name>A0A7Z7IX45_XANCH</name>
<evidence type="ECO:0000256" key="9">
    <source>
        <dbReference type="RuleBase" id="RU003357"/>
    </source>
</evidence>
<keyword evidence="2 8" id="KW-0813">Transport</keyword>
<evidence type="ECO:0000313" key="13">
    <source>
        <dbReference type="EMBL" id="SOO23222.1"/>
    </source>
</evidence>
<dbReference type="InterPro" id="IPR039426">
    <property type="entry name" value="TonB-dep_rcpt-like"/>
</dbReference>
<dbReference type="EMBL" id="OCZC01000046">
    <property type="protein sequence ID" value="SOO23222.1"/>
    <property type="molecule type" value="Genomic_DNA"/>
</dbReference>
<keyword evidence="5 9" id="KW-0798">TonB box</keyword>
<evidence type="ECO:0000313" key="14">
    <source>
        <dbReference type="Proteomes" id="UP000234345"/>
    </source>
</evidence>
<dbReference type="Proteomes" id="UP000234345">
    <property type="component" value="Unassembled WGS sequence"/>
</dbReference>
<dbReference type="AlphaFoldDB" id="A0A7Z7IX45"/>
<keyword evidence="4 8" id="KW-0812">Transmembrane</keyword>
<protein>
    <submittedName>
        <fullName evidence="13">Putative TonB-dependent receptor YncD</fullName>
    </submittedName>
</protein>
<dbReference type="InterPro" id="IPR037066">
    <property type="entry name" value="Plug_dom_sf"/>
</dbReference>
<keyword evidence="13" id="KW-0675">Receptor</keyword>
<sequence length="712" mass="77223">MSRLTLLAAACGLFATGATSPVLAADPAPPAATSIQRLPAVQVDAARVRGVDDFDLPASFTVVAADDDNRRGAQMSELLDGIPGLVARDRQNYAQDTQLSIRGFGARSTFGVRGVRLLVDGIPASMPDGQGQLSHFNVLGAERVEVLRGPFSALYGNSSGGVLQLWSADGHPDDPWRLRATYGSNATVNVGAQLLGQQGAVHYNVAANRFDTDGFRAHSRAKRDSVNAKLGFDLAEGSRLDLVLNHLDAPDAQDPLGLTRAQFNADPAQATSVATQFNTRKSVRQSQAGAIFTQQLDNQTLRLMAYGGQRSVEQFLAIPVAVQRNPLHSGGVIDLDSNYDGADARWAWQGEALGRPLQLTVGANVDRQRQHRTGYENFVGDTLGVKGPLRRNQRDEVENVDQFAQLWWQWSDRWAALLGVRHSEVRFESDDHYIVGRNPDDSGRRDYSATTPVAGIVFRAEEDLRFYASVGRGFETPTFNELGYRSDGGAGLALDLGAATSRNYEVGSKWRAQSGAALEFAVFRADTDDELAVASNTNGRSTYRNIGATRRQGAELSWQQPIGATQQLQLAYTFVDATVRDGYLTCASSGCATPTAAVASGSRLPGVPRQQLFARWQWQPAQWQFAAESVASGATVVNDLATERAPGYALVNLEASRRWSTTQGALRTFARIDNVLDRQYVGSVIVNDGNGRYYEPGLDRTYTVGLQWDFGG</sequence>
<dbReference type="GO" id="GO:0009279">
    <property type="term" value="C:cell outer membrane"/>
    <property type="evidence" value="ECO:0007669"/>
    <property type="project" value="UniProtKB-SubCell"/>
</dbReference>
<evidence type="ECO:0000259" key="12">
    <source>
        <dbReference type="Pfam" id="PF07715"/>
    </source>
</evidence>
<evidence type="ECO:0000256" key="3">
    <source>
        <dbReference type="ARBA" id="ARBA00022452"/>
    </source>
</evidence>
<proteinExistence type="inferred from homology"/>
<feature type="signal peptide" evidence="10">
    <location>
        <begin position="1"/>
        <end position="24"/>
    </location>
</feature>
<feature type="domain" description="TonB-dependent receptor plug" evidence="12">
    <location>
        <begin position="54"/>
        <end position="162"/>
    </location>
</feature>
<organism evidence="13 14">
    <name type="scientific">Xanthomonas campestris pv. phaseoli</name>
    <dbReference type="NCBI Taxonomy" id="317013"/>
    <lineage>
        <taxon>Bacteria</taxon>
        <taxon>Pseudomonadati</taxon>
        <taxon>Pseudomonadota</taxon>
        <taxon>Gammaproteobacteria</taxon>
        <taxon>Lysobacterales</taxon>
        <taxon>Lysobacteraceae</taxon>
        <taxon>Xanthomonas</taxon>
    </lineage>
</organism>
<evidence type="ECO:0000256" key="1">
    <source>
        <dbReference type="ARBA" id="ARBA00004571"/>
    </source>
</evidence>
<evidence type="ECO:0000256" key="4">
    <source>
        <dbReference type="ARBA" id="ARBA00022692"/>
    </source>
</evidence>
<dbReference type="SUPFAM" id="SSF56935">
    <property type="entry name" value="Porins"/>
    <property type="match status" value="1"/>
</dbReference>
<keyword evidence="10" id="KW-0732">Signal</keyword>
<keyword evidence="3 8" id="KW-1134">Transmembrane beta strand</keyword>
<dbReference type="Pfam" id="PF00593">
    <property type="entry name" value="TonB_dep_Rec_b-barrel"/>
    <property type="match status" value="1"/>
</dbReference>
<dbReference type="InterPro" id="IPR012910">
    <property type="entry name" value="Plug_dom"/>
</dbReference>
<evidence type="ECO:0000256" key="10">
    <source>
        <dbReference type="SAM" id="SignalP"/>
    </source>
</evidence>
<gene>
    <name evidence="13" type="primary">yncD</name>
    <name evidence="13" type="ORF">XFF6991_180333</name>
</gene>
<dbReference type="Gene3D" id="2.40.170.20">
    <property type="entry name" value="TonB-dependent receptor, beta-barrel domain"/>
    <property type="match status" value="1"/>
</dbReference>
<dbReference type="GO" id="GO:0044718">
    <property type="term" value="P:siderophore transmembrane transport"/>
    <property type="evidence" value="ECO:0007669"/>
    <property type="project" value="TreeGrafter"/>
</dbReference>
<dbReference type="GO" id="GO:0015344">
    <property type="term" value="F:siderophore uptake transmembrane transporter activity"/>
    <property type="evidence" value="ECO:0007669"/>
    <property type="project" value="TreeGrafter"/>
</dbReference>
<dbReference type="InterPro" id="IPR036942">
    <property type="entry name" value="Beta-barrel_TonB_sf"/>
</dbReference>
<keyword evidence="7 8" id="KW-0998">Cell outer membrane</keyword>
<evidence type="ECO:0000256" key="8">
    <source>
        <dbReference type="PROSITE-ProRule" id="PRU01360"/>
    </source>
</evidence>
<dbReference type="PANTHER" id="PTHR30069:SF28">
    <property type="entry name" value="TONB-DEPENDENT RECEPTOR YNCD-RELATED"/>
    <property type="match status" value="1"/>
</dbReference>
<dbReference type="CDD" id="cd01347">
    <property type="entry name" value="ligand_gated_channel"/>
    <property type="match status" value="1"/>
</dbReference>
<dbReference type="InterPro" id="IPR000531">
    <property type="entry name" value="Beta-barrel_TonB"/>
</dbReference>
<comment type="similarity">
    <text evidence="8 9">Belongs to the TonB-dependent receptor family.</text>
</comment>
<dbReference type="PROSITE" id="PS52016">
    <property type="entry name" value="TONB_DEPENDENT_REC_3"/>
    <property type="match status" value="1"/>
</dbReference>
<evidence type="ECO:0000256" key="5">
    <source>
        <dbReference type="ARBA" id="ARBA00023077"/>
    </source>
</evidence>
<evidence type="ECO:0000256" key="6">
    <source>
        <dbReference type="ARBA" id="ARBA00023136"/>
    </source>
</evidence>
<dbReference type="RefSeq" id="WP_162808332.1">
    <property type="nucleotide sequence ID" value="NZ_OCZC01000046.1"/>
</dbReference>
<evidence type="ECO:0000256" key="7">
    <source>
        <dbReference type="ARBA" id="ARBA00023237"/>
    </source>
</evidence>
<dbReference type="Gene3D" id="2.170.130.10">
    <property type="entry name" value="TonB-dependent receptor, plug domain"/>
    <property type="match status" value="1"/>
</dbReference>
<accession>A0A7Z7IX45</accession>
<dbReference type="PANTHER" id="PTHR30069">
    <property type="entry name" value="TONB-DEPENDENT OUTER MEMBRANE RECEPTOR"/>
    <property type="match status" value="1"/>
</dbReference>
<evidence type="ECO:0000259" key="11">
    <source>
        <dbReference type="Pfam" id="PF00593"/>
    </source>
</evidence>
<keyword evidence="6 8" id="KW-0472">Membrane</keyword>